<organism evidence="4 5">
    <name type="scientific">Thermus parvatiensis</name>
    <dbReference type="NCBI Taxonomy" id="456163"/>
    <lineage>
        <taxon>Bacteria</taxon>
        <taxon>Thermotogati</taxon>
        <taxon>Deinococcota</taxon>
        <taxon>Deinococci</taxon>
        <taxon>Thermales</taxon>
        <taxon>Thermaceae</taxon>
        <taxon>Thermus</taxon>
    </lineage>
</organism>
<dbReference type="Proteomes" id="UP000061630">
    <property type="component" value="Chromosome"/>
</dbReference>
<keyword evidence="2" id="KW-0067">ATP-binding</keyword>
<keyword evidence="1" id="KW-0547">Nucleotide-binding</keyword>
<dbReference type="InterPro" id="IPR029787">
    <property type="entry name" value="Nucleotide_cyclase"/>
</dbReference>
<dbReference type="PANTHER" id="PTHR16305:SF28">
    <property type="entry name" value="GUANYLATE CYCLASE DOMAIN-CONTAINING PROTEIN"/>
    <property type="match status" value="1"/>
</dbReference>
<feature type="domain" description="Guanylate cyclase" evidence="3">
    <location>
        <begin position="37"/>
        <end position="155"/>
    </location>
</feature>
<dbReference type="SUPFAM" id="SSF52540">
    <property type="entry name" value="P-loop containing nucleoside triphosphate hydrolases"/>
    <property type="match status" value="1"/>
</dbReference>
<evidence type="ECO:0000256" key="2">
    <source>
        <dbReference type="ARBA" id="ARBA00022840"/>
    </source>
</evidence>
<dbReference type="PANTHER" id="PTHR16305">
    <property type="entry name" value="TESTICULAR SOLUBLE ADENYLYL CYCLASE"/>
    <property type="match status" value="1"/>
</dbReference>
<gene>
    <name evidence="4" type="ORF">AV541_04420</name>
</gene>
<dbReference type="InterPro" id="IPR001054">
    <property type="entry name" value="A/G_cyclase"/>
</dbReference>
<dbReference type="InterPro" id="IPR041664">
    <property type="entry name" value="AAA_16"/>
</dbReference>
<reference evidence="4 5" key="1">
    <citation type="submission" date="2016-01" db="EMBL/GenBank/DDBJ databases">
        <title>Genome sequence of Thermus parvatiensis, a thermophile isolated from a hot water spring.</title>
        <authorList>
            <person name="Tripathi C."/>
            <person name="Lal R."/>
        </authorList>
    </citation>
    <scope>NUCLEOTIDE SEQUENCE [LARGE SCALE GENOMIC DNA]</scope>
    <source>
        <strain evidence="4 5">RL</strain>
    </source>
</reference>
<evidence type="ECO:0000259" key="3">
    <source>
        <dbReference type="PROSITE" id="PS50125"/>
    </source>
</evidence>
<dbReference type="GO" id="GO:0035556">
    <property type="term" value="P:intracellular signal transduction"/>
    <property type="evidence" value="ECO:0007669"/>
    <property type="project" value="InterPro"/>
</dbReference>
<dbReference type="GO" id="GO:0005737">
    <property type="term" value="C:cytoplasm"/>
    <property type="evidence" value="ECO:0007669"/>
    <property type="project" value="TreeGrafter"/>
</dbReference>
<dbReference type="GO" id="GO:0005524">
    <property type="term" value="F:ATP binding"/>
    <property type="evidence" value="ECO:0007669"/>
    <property type="project" value="UniProtKB-KW"/>
</dbReference>
<dbReference type="AlphaFoldDB" id="A0A0X8D6V7"/>
<dbReference type="Gene3D" id="3.30.70.1230">
    <property type="entry name" value="Nucleotide cyclase"/>
    <property type="match status" value="1"/>
</dbReference>
<dbReference type="SUPFAM" id="SSF55073">
    <property type="entry name" value="Nucleotide cyclase"/>
    <property type="match status" value="1"/>
</dbReference>
<dbReference type="KEGG" id="tpar:AV541_04420"/>
<evidence type="ECO:0000256" key="1">
    <source>
        <dbReference type="ARBA" id="ARBA00022741"/>
    </source>
</evidence>
<protein>
    <submittedName>
        <fullName evidence="4">Adenylate cyclase</fullName>
    </submittedName>
</protein>
<proteinExistence type="predicted"/>
<sequence>MSVRCACGQKNPPEARYCLACGQLLGAKLPRETRFVSVVFFDLANSTEAFRQGLSPAYRRLREALEEAAGRARARGGFVHRFLGDGVLVFFGAPRSQGLEPWRALAAAWDMVRHSPFPARAGVASGEALWGPLGSGYAGEPTLLGPPVNLAERLSKLAAPGEVLTEATTLRLAPGAEGALLGSREVKGMGQVPVYRLVRLALDLPPHRRPLLQTLEARLLTERRLVVHGPAGSGKSFLLEVFRERRARGLPFPTVRLQRMGPEMPLRATLYRAVTEAFGAPEALLRNLPGGLAQALAYSLGLAPRPPWEKRALDEAILAAWREALLGLQTPLLLILQDLHYPDRTLERFLERMPENLLVLAESRRPLFPARLGLEGLEAPPLLALQPALDALPVPERTALLAMGVLGEVPPEVVEAIAGPFSRERLVAEELLVHGRVPPPLAEAARRLVPEEERTRWHRLAARLLAAQGHLEEAAHHLAEAGESREAAHLLRVQAQALWREGHPDRALPLYQKAEGLAPPGWRASLVAEAQDALASLGRAEEAASGPRREDAALARYRDLRARPEAETLLALLPALRPYPLEQAEARLLLAGLLWRAFRPQEALAVLAEPPHPGLPPDPVLEHQSLKAGLLMDLGRHAEAEPLLEGPLPEGLEARARFGATRLRLLLETGRLAQALEEGENLYAKTPHPWMAAALLSAWTLKNRFPEALFREALAHPDGRGLALLALAHRRWRRGEDPVPLFKEVLKEARRLPNPYLHHLALSSLALYLWPKAPRKAQALSQHLLYHTHKTGFLVHLEVARLLRAQLLLETGERVDHLLGFTPSLPLTRAWKAALQGEEAAEGLEGYGILGRWVRRLWRRGAAWMRARQWS</sequence>
<accession>A0A0X8D6V7</accession>
<name>A0A0X8D6V7_9DEIN</name>
<dbReference type="RefSeq" id="WP_060384333.1">
    <property type="nucleotide sequence ID" value="NZ_CP014141.1"/>
</dbReference>
<dbReference type="GO" id="GO:0004016">
    <property type="term" value="F:adenylate cyclase activity"/>
    <property type="evidence" value="ECO:0007669"/>
    <property type="project" value="UniProtKB-ARBA"/>
</dbReference>
<evidence type="ECO:0000313" key="4">
    <source>
        <dbReference type="EMBL" id="AMA75446.1"/>
    </source>
</evidence>
<dbReference type="InterPro" id="IPR027417">
    <property type="entry name" value="P-loop_NTPase"/>
</dbReference>
<dbReference type="Pfam" id="PF13191">
    <property type="entry name" value="AAA_16"/>
    <property type="match status" value="1"/>
</dbReference>
<evidence type="ECO:0000313" key="5">
    <source>
        <dbReference type="Proteomes" id="UP000061630"/>
    </source>
</evidence>
<dbReference type="EMBL" id="CP014141">
    <property type="protein sequence ID" value="AMA75446.1"/>
    <property type="molecule type" value="Genomic_DNA"/>
</dbReference>
<dbReference type="GO" id="GO:0009190">
    <property type="term" value="P:cyclic nucleotide biosynthetic process"/>
    <property type="evidence" value="ECO:0007669"/>
    <property type="project" value="InterPro"/>
</dbReference>
<dbReference type="CDD" id="cd07302">
    <property type="entry name" value="CHD"/>
    <property type="match status" value="1"/>
</dbReference>
<dbReference type="PROSITE" id="PS50125">
    <property type="entry name" value="GUANYLATE_CYCLASE_2"/>
    <property type="match status" value="1"/>
</dbReference>